<accession>A0A238YIZ2</accession>
<feature type="transmembrane region" description="Helical" evidence="1">
    <location>
        <begin position="374"/>
        <end position="398"/>
    </location>
</feature>
<sequence length="480" mass="51825">MDIRAKVTIYGLTLGPLGAVVGNVCGWVWAILPWLSLAITILAAVLIESDTYRPRLRRLFAPGRAGSLYRRALIRVARWPRDWRMYNWALRFAVIYPIGIPLVLWIYPGWRAALGGIEFIAAPGATWQRIVMFCAIATYIFSLTKLASAVPKIFWKFWGRLIAGAGSLVLAVAVAAAFSSLGTFVLALAVALGVALGATAAGAFAGVLPVALAFGFAFAVAGVGEVGSASLVPIAGAIIVDRYSEKGFGRAAYFLYTVLLLSGLFATLPIANWADSQTGNRVTFLFVGILPLLNAIFDYASYALTWTLLRAGVLRPRRAVVLGIFDLAAACGLFLISGAGMVIAVAGANTLSGVELYPLADLFHGIRDTPTDYLWLYVMLFSTLLPTVLHAGVGMFSLGALLPKAFRRTLQGMITDKDALAATAAPLLIGLYWTTCLLIPCLIAYAFYQLIAHWYPYPLAWYLNWLEHIACWMGPASCPL</sequence>
<keyword evidence="1" id="KW-0472">Membrane</keyword>
<feature type="transmembrane region" description="Helical" evidence="1">
    <location>
        <begin position="26"/>
        <end position="47"/>
    </location>
</feature>
<dbReference type="Proteomes" id="UP000198417">
    <property type="component" value="Unassembled WGS sequence"/>
</dbReference>
<keyword evidence="3" id="KW-1185">Reference proteome</keyword>
<feature type="transmembrane region" description="Helical" evidence="1">
    <location>
        <begin position="210"/>
        <end position="240"/>
    </location>
</feature>
<feature type="transmembrane region" description="Helical" evidence="1">
    <location>
        <begin position="88"/>
        <end position="107"/>
    </location>
</feature>
<name>A0A238YIZ2_9RHOB</name>
<evidence type="ECO:0000313" key="2">
    <source>
        <dbReference type="EMBL" id="SNR70691.1"/>
    </source>
</evidence>
<keyword evidence="1" id="KW-1133">Transmembrane helix</keyword>
<dbReference type="OrthoDB" id="7830653at2"/>
<organism evidence="2 3">
    <name type="scientific">Puniceibacterium sediminis</name>
    <dbReference type="NCBI Taxonomy" id="1608407"/>
    <lineage>
        <taxon>Bacteria</taxon>
        <taxon>Pseudomonadati</taxon>
        <taxon>Pseudomonadota</taxon>
        <taxon>Alphaproteobacteria</taxon>
        <taxon>Rhodobacterales</taxon>
        <taxon>Paracoccaceae</taxon>
        <taxon>Puniceibacterium</taxon>
    </lineage>
</organism>
<feature type="transmembrane region" description="Helical" evidence="1">
    <location>
        <begin position="283"/>
        <end position="309"/>
    </location>
</feature>
<dbReference type="AlphaFoldDB" id="A0A238YIZ2"/>
<feature type="transmembrane region" description="Helical" evidence="1">
    <location>
        <begin position="168"/>
        <end position="198"/>
    </location>
</feature>
<feature type="transmembrane region" description="Helical" evidence="1">
    <location>
        <begin position="419"/>
        <end position="448"/>
    </location>
</feature>
<dbReference type="EMBL" id="FZNN01000017">
    <property type="protein sequence ID" value="SNR70691.1"/>
    <property type="molecule type" value="Genomic_DNA"/>
</dbReference>
<feature type="transmembrane region" description="Helical" evidence="1">
    <location>
        <begin position="127"/>
        <end position="147"/>
    </location>
</feature>
<proteinExistence type="predicted"/>
<gene>
    <name evidence="2" type="ORF">SAMN06265370_11743</name>
</gene>
<reference evidence="2 3" key="1">
    <citation type="submission" date="2017-06" db="EMBL/GenBank/DDBJ databases">
        <authorList>
            <person name="Kim H.J."/>
            <person name="Triplett B.A."/>
        </authorList>
    </citation>
    <scope>NUCLEOTIDE SEQUENCE [LARGE SCALE GENOMIC DNA]</scope>
    <source>
        <strain evidence="2 3">DSM 29052</strain>
    </source>
</reference>
<feature type="transmembrane region" description="Helical" evidence="1">
    <location>
        <begin position="252"/>
        <end position="271"/>
    </location>
</feature>
<feature type="transmembrane region" description="Helical" evidence="1">
    <location>
        <begin position="321"/>
        <end position="354"/>
    </location>
</feature>
<evidence type="ECO:0000313" key="3">
    <source>
        <dbReference type="Proteomes" id="UP000198417"/>
    </source>
</evidence>
<dbReference type="RefSeq" id="WP_141135128.1">
    <property type="nucleotide sequence ID" value="NZ_FZNN01000017.1"/>
</dbReference>
<keyword evidence="1" id="KW-0812">Transmembrane</keyword>
<protein>
    <submittedName>
        <fullName evidence="2">Uncharacterized protein</fullName>
    </submittedName>
</protein>
<evidence type="ECO:0000256" key="1">
    <source>
        <dbReference type="SAM" id="Phobius"/>
    </source>
</evidence>